<reference evidence="1 2" key="1">
    <citation type="journal article" date="2020" name="Nat. Commun.">
        <title>Donkey genomes provide new insights into domestication and selection for coat color.</title>
        <authorList>
            <person name="Wang"/>
            <person name="C."/>
            <person name="Li"/>
            <person name="H."/>
            <person name="Guo"/>
            <person name="Y."/>
            <person name="Huang"/>
            <person name="J."/>
            <person name="Sun"/>
            <person name="Y."/>
            <person name="Min"/>
            <person name="J."/>
            <person name="Wang"/>
            <person name="J."/>
            <person name="Fang"/>
            <person name="X."/>
            <person name="Zhao"/>
            <person name="Z."/>
            <person name="Wang"/>
            <person name="S."/>
            <person name="Zhang"/>
            <person name="Y."/>
            <person name="Liu"/>
            <person name="Q."/>
            <person name="Jiang"/>
            <person name="Q."/>
            <person name="Wang"/>
            <person name="X."/>
            <person name="Guo"/>
            <person name="Y."/>
            <person name="Yang"/>
            <person name="C."/>
            <person name="Wang"/>
            <person name="Y."/>
            <person name="Tian"/>
            <person name="F."/>
            <person name="Zhuang"/>
            <person name="G."/>
            <person name="Fan"/>
            <person name="Y."/>
            <person name="Gao"/>
            <person name="Q."/>
            <person name="Li"/>
            <person name="Y."/>
            <person name="Ju"/>
            <person name="Z."/>
            <person name="Li"/>
            <person name="J."/>
            <person name="Li"/>
            <person name="R."/>
            <person name="Hou"/>
            <person name="M."/>
            <person name="Yang"/>
            <person name="G."/>
            <person name="Liu"/>
            <person name="G."/>
            <person name="Liu"/>
            <person name="W."/>
            <person name="Guo"/>
            <person name="J."/>
            <person name="Pan"/>
            <person name="S."/>
            <person name="Fan"/>
            <person name="G."/>
            <person name="Zhang"/>
            <person name="W."/>
            <person name="Zhang"/>
            <person name="R."/>
            <person name="Yu"/>
            <person name="J."/>
            <person name="Zhang"/>
            <person name="X."/>
            <person name="Yin"/>
            <person name="Q."/>
            <person name="Ji"/>
            <person name="C."/>
            <person name="Jin"/>
            <person name="Y."/>
            <person name="Yue"/>
            <person name="G."/>
            <person name="Liu"/>
            <person name="M."/>
            <person name="Xu"/>
            <person name="J."/>
            <person name="Liu"/>
            <person name="S."/>
            <person name="Jordana"/>
            <person name="J."/>
            <person name="Noce"/>
            <person name="A."/>
            <person name="Amills"/>
            <person name="M."/>
            <person name="Wu"/>
            <person name="D.D."/>
            <person name="Li"/>
            <person name="S."/>
            <person name="Zhou"/>
            <person name="X. and Zhong"/>
            <person name="J."/>
        </authorList>
    </citation>
    <scope>NUCLEOTIDE SEQUENCE [LARGE SCALE GENOMIC DNA]</scope>
</reference>
<reference evidence="1" key="3">
    <citation type="submission" date="2025-09" db="UniProtKB">
        <authorList>
            <consortium name="Ensembl"/>
        </authorList>
    </citation>
    <scope>IDENTIFICATION</scope>
</reference>
<keyword evidence="2" id="KW-1185">Reference proteome</keyword>
<proteinExistence type="predicted"/>
<dbReference type="Gene3D" id="3.30.1330.30">
    <property type="match status" value="1"/>
</dbReference>
<dbReference type="Proteomes" id="UP000694387">
    <property type="component" value="Chromosome 3"/>
</dbReference>
<evidence type="ECO:0000313" key="2">
    <source>
        <dbReference type="Proteomes" id="UP000694387"/>
    </source>
</evidence>
<protein>
    <submittedName>
        <fullName evidence="1">Uncharacterized protein</fullName>
    </submittedName>
</protein>
<dbReference type="GeneTree" id="ENSGT01020000234428"/>
<sequence length="71" mass="8344">MREMASKKSKKSWELINSRLQLLMKSRKCMLRYKQTLKAIRQALRKCATEHYAMLAKLVSITTVTLTLNWA</sequence>
<organism evidence="1 2">
    <name type="scientific">Equus asinus</name>
    <name type="common">Donkey</name>
    <name type="synonym">Equus africanus asinus</name>
    <dbReference type="NCBI Taxonomy" id="9793"/>
    <lineage>
        <taxon>Eukaryota</taxon>
        <taxon>Metazoa</taxon>
        <taxon>Chordata</taxon>
        <taxon>Craniata</taxon>
        <taxon>Vertebrata</taxon>
        <taxon>Euteleostomi</taxon>
        <taxon>Mammalia</taxon>
        <taxon>Eutheria</taxon>
        <taxon>Laurasiatheria</taxon>
        <taxon>Perissodactyla</taxon>
        <taxon>Equidae</taxon>
        <taxon>Equus</taxon>
    </lineage>
</organism>
<evidence type="ECO:0000313" key="1">
    <source>
        <dbReference type="Ensembl" id="ENSEASP00005006317.2"/>
    </source>
</evidence>
<reference evidence="1" key="2">
    <citation type="submission" date="2025-08" db="UniProtKB">
        <authorList>
            <consortium name="Ensembl"/>
        </authorList>
    </citation>
    <scope>IDENTIFICATION</scope>
</reference>
<name>A0A8C4L655_EQUAS</name>
<dbReference type="AlphaFoldDB" id="A0A8C4L655"/>
<dbReference type="Ensembl" id="ENSEAST00005006908.2">
    <property type="protein sequence ID" value="ENSEASP00005006317.2"/>
    <property type="gene ID" value="ENSEASG00005004681.2"/>
</dbReference>
<accession>A0A8C4L655</accession>
<dbReference type="InterPro" id="IPR029064">
    <property type="entry name" value="Ribosomal_eL30-like_sf"/>
</dbReference>